<dbReference type="RefSeq" id="WP_089367363.1">
    <property type="nucleotide sequence ID" value="NZ_VVIQ01000003.1"/>
</dbReference>
<feature type="signal peptide" evidence="1">
    <location>
        <begin position="1"/>
        <end position="22"/>
    </location>
</feature>
<evidence type="ECO:0000256" key="1">
    <source>
        <dbReference type="SAM" id="SignalP"/>
    </source>
</evidence>
<dbReference type="Proteomes" id="UP000482295">
    <property type="component" value="Unassembled WGS sequence"/>
</dbReference>
<proteinExistence type="predicted"/>
<evidence type="ECO:0000313" key="3">
    <source>
        <dbReference type="Proteomes" id="UP000482295"/>
    </source>
</evidence>
<sequence length="140" mass="16766">MMKNIKFPLIIFLIMFISSCNAQKIKQNDIHNTNKYSFIDNKKIKFKILKIADESTFPITDIGYRVIIDLDSKENRILEGVKKEEWIQMLRNNKKDYAANILLYYLYKREAAVLLVHIGIREWRISMKDDDISYWKQTLK</sequence>
<accession>A0A7C9HDG8</accession>
<keyword evidence="3" id="KW-1185">Reference proteome</keyword>
<name>A0A7C9HDG8_9BACT</name>
<organism evidence="2 3">
    <name type="scientific">Prevotella vespertina</name>
    <dbReference type="NCBI Taxonomy" id="2608404"/>
    <lineage>
        <taxon>Bacteria</taxon>
        <taxon>Pseudomonadati</taxon>
        <taxon>Bacteroidota</taxon>
        <taxon>Bacteroidia</taxon>
        <taxon>Bacteroidales</taxon>
        <taxon>Prevotellaceae</taxon>
        <taxon>Prevotella</taxon>
    </lineage>
</organism>
<keyword evidence="1" id="KW-0732">Signal</keyword>
<dbReference type="PROSITE" id="PS51257">
    <property type="entry name" value="PROKAR_LIPOPROTEIN"/>
    <property type="match status" value="1"/>
</dbReference>
<protein>
    <recommendedName>
        <fullName evidence="4">Lipoprotein</fullName>
    </recommendedName>
</protein>
<dbReference type="AlphaFoldDB" id="A0A7C9HDG8"/>
<dbReference type="EMBL" id="VVIQ01000003">
    <property type="protein sequence ID" value="MUL27423.1"/>
    <property type="molecule type" value="Genomic_DNA"/>
</dbReference>
<comment type="caution">
    <text evidence="2">The sequence shown here is derived from an EMBL/GenBank/DDBJ whole genome shotgun (WGS) entry which is preliminary data.</text>
</comment>
<evidence type="ECO:0008006" key="4">
    <source>
        <dbReference type="Google" id="ProtNLM"/>
    </source>
</evidence>
<reference evidence="2 3" key="1">
    <citation type="submission" date="2019-09" db="EMBL/GenBank/DDBJ databases">
        <title>Prevotella A2879 sp. nov., isolated from an abscess of a patient.</title>
        <authorList>
            <person name="Buhl M."/>
            <person name="Oberhettinger P."/>
        </authorList>
    </citation>
    <scope>NUCLEOTIDE SEQUENCE [LARGE SCALE GENOMIC DNA]</scope>
    <source>
        <strain evidence="2 3">A2879</strain>
    </source>
</reference>
<dbReference type="GeneID" id="94028400"/>
<gene>
    <name evidence="2" type="ORF">F0475_03675</name>
</gene>
<feature type="chain" id="PRO_5028855366" description="Lipoprotein" evidence="1">
    <location>
        <begin position="23"/>
        <end position="140"/>
    </location>
</feature>
<evidence type="ECO:0000313" key="2">
    <source>
        <dbReference type="EMBL" id="MUL27423.1"/>
    </source>
</evidence>